<evidence type="ECO:0000259" key="7">
    <source>
        <dbReference type="PROSITE" id="PS50090"/>
    </source>
</evidence>
<dbReference type="AlphaFoldDB" id="A0AAV5FA55"/>
<evidence type="ECO:0000256" key="4">
    <source>
        <dbReference type="ARBA" id="ARBA00023163"/>
    </source>
</evidence>
<feature type="compositionally biased region" description="Polar residues" evidence="6">
    <location>
        <begin position="110"/>
        <end position="120"/>
    </location>
</feature>
<reference evidence="9" key="2">
    <citation type="submission" date="2021-12" db="EMBL/GenBank/DDBJ databases">
        <title>Resequencing data analysis of finger millet.</title>
        <authorList>
            <person name="Hatakeyama M."/>
            <person name="Aluri S."/>
            <person name="Balachadran M.T."/>
            <person name="Sivarajan S.R."/>
            <person name="Poveda L."/>
            <person name="Shimizu-Inatsugi R."/>
            <person name="Schlapbach R."/>
            <person name="Sreeman S.M."/>
            <person name="Shimizu K.K."/>
        </authorList>
    </citation>
    <scope>NUCLEOTIDE SEQUENCE</scope>
</reference>
<dbReference type="PANTHER" id="PTHR47999:SF96">
    <property type="entry name" value="TRANSCRIPTION REPRESSOR MYB6-LIKE"/>
    <property type="match status" value="1"/>
</dbReference>
<protein>
    <submittedName>
        <fullName evidence="9">Uncharacterized protein</fullName>
    </submittedName>
</protein>
<dbReference type="InterPro" id="IPR015495">
    <property type="entry name" value="Myb_TF_plants"/>
</dbReference>
<evidence type="ECO:0000256" key="1">
    <source>
        <dbReference type="ARBA" id="ARBA00004123"/>
    </source>
</evidence>
<comment type="subcellular location">
    <subcellularLocation>
        <location evidence="1">Nucleus</location>
    </subcellularLocation>
</comment>
<dbReference type="InterPro" id="IPR009057">
    <property type="entry name" value="Homeodomain-like_sf"/>
</dbReference>
<organism evidence="9 10">
    <name type="scientific">Eleusine coracana subsp. coracana</name>
    <dbReference type="NCBI Taxonomy" id="191504"/>
    <lineage>
        <taxon>Eukaryota</taxon>
        <taxon>Viridiplantae</taxon>
        <taxon>Streptophyta</taxon>
        <taxon>Embryophyta</taxon>
        <taxon>Tracheophyta</taxon>
        <taxon>Spermatophyta</taxon>
        <taxon>Magnoliopsida</taxon>
        <taxon>Liliopsida</taxon>
        <taxon>Poales</taxon>
        <taxon>Poaceae</taxon>
        <taxon>PACMAD clade</taxon>
        <taxon>Chloridoideae</taxon>
        <taxon>Cynodonteae</taxon>
        <taxon>Eleusininae</taxon>
        <taxon>Eleusine</taxon>
    </lineage>
</organism>
<evidence type="ECO:0000256" key="6">
    <source>
        <dbReference type="SAM" id="MobiDB-lite"/>
    </source>
</evidence>
<feature type="compositionally biased region" description="Low complexity" evidence="6">
    <location>
        <begin position="170"/>
        <end position="182"/>
    </location>
</feature>
<feature type="region of interest" description="Disordered" evidence="6">
    <location>
        <begin position="107"/>
        <end position="194"/>
    </location>
</feature>
<dbReference type="Pfam" id="PF00249">
    <property type="entry name" value="Myb_DNA-binding"/>
    <property type="match status" value="2"/>
</dbReference>
<dbReference type="Proteomes" id="UP001054889">
    <property type="component" value="Unassembled WGS sequence"/>
</dbReference>
<dbReference type="PROSITE" id="PS51294">
    <property type="entry name" value="HTH_MYB"/>
    <property type="match status" value="2"/>
</dbReference>
<dbReference type="CDD" id="cd00167">
    <property type="entry name" value="SANT"/>
    <property type="match status" value="1"/>
</dbReference>
<dbReference type="PROSITE" id="PS50090">
    <property type="entry name" value="MYB_LIKE"/>
    <property type="match status" value="1"/>
</dbReference>
<name>A0AAV5FA55_ELECO</name>
<keyword evidence="3" id="KW-0238">DNA-binding</keyword>
<evidence type="ECO:0000256" key="2">
    <source>
        <dbReference type="ARBA" id="ARBA00023015"/>
    </source>
</evidence>
<keyword evidence="5" id="KW-0539">Nucleus</keyword>
<reference evidence="9" key="1">
    <citation type="journal article" date="2018" name="DNA Res.">
        <title>Multiple hybrid de novo genome assembly of finger millet, an orphan allotetraploid crop.</title>
        <authorList>
            <person name="Hatakeyama M."/>
            <person name="Aluri S."/>
            <person name="Balachadran M.T."/>
            <person name="Sivarajan S.R."/>
            <person name="Patrignani A."/>
            <person name="Gruter S."/>
            <person name="Poveda L."/>
            <person name="Shimizu-Inatsugi R."/>
            <person name="Baeten J."/>
            <person name="Francoijs K.J."/>
            <person name="Nataraja K.N."/>
            <person name="Reddy Y.A.N."/>
            <person name="Phadnis S."/>
            <person name="Ravikumar R.L."/>
            <person name="Schlapbach R."/>
            <person name="Sreeman S.M."/>
            <person name="Shimizu K.K."/>
        </authorList>
    </citation>
    <scope>NUCLEOTIDE SEQUENCE</scope>
</reference>
<comment type="caution">
    <text evidence="9">The sequence shown here is derived from an EMBL/GenBank/DDBJ whole genome shotgun (WGS) entry which is preliminary data.</text>
</comment>
<feature type="domain" description="HTH myb-type" evidence="8">
    <location>
        <begin position="9"/>
        <end position="37"/>
    </location>
</feature>
<gene>
    <name evidence="9" type="primary">gb20180</name>
    <name evidence="9" type="ORF">PR202_gb20180</name>
</gene>
<dbReference type="Gene3D" id="1.10.10.60">
    <property type="entry name" value="Homeodomain-like"/>
    <property type="match status" value="2"/>
</dbReference>
<evidence type="ECO:0000313" key="9">
    <source>
        <dbReference type="EMBL" id="GJN31744.1"/>
    </source>
</evidence>
<sequence>MGRKPCCPKEGLNRGAWTAMEDDILVSYIRKHGEGRWGTLPKRAAPLFQFSALALEDDAFVGSAVSLLSEDEPVIRWSLIAGRLPGRTDNEIKNYWNTTLGKKVRGDVVMSSSRSKQQHQPSAVSSIIIRSRPSASEPASDAAPDEAAVGRPSPEPNTSPVRTKALRCTARVPVAPRAAAPASNGGRPPDEAADERVHHAVEAAEDCLAEDDLSIDLDFDMGDLGFLSPWRGEGCGAAANGVVGPGGQFVGGEADMEALLMGTAGDDDVEFAWF</sequence>
<keyword evidence="2" id="KW-0805">Transcription regulation</keyword>
<evidence type="ECO:0000259" key="8">
    <source>
        <dbReference type="PROSITE" id="PS51294"/>
    </source>
</evidence>
<feature type="domain" description="HTH myb-type" evidence="8">
    <location>
        <begin position="76"/>
        <end position="104"/>
    </location>
</feature>
<dbReference type="SMART" id="SM00717">
    <property type="entry name" value="SANT"/>
    <property type="match status" value="1"/>
</dbReference>
<feature type="compositionally biased region" description="Low complexity" evidence="6">
    <location>
        <begin position="121"/>
        <end position="147"/>
    </location>
</feature>
<keyword evidence="4" id="KW-0804">Transcription</keyword>
<dbReference type="GO" id="GO:0005634">
    <property type="term" value="C:nucleus"/>
    <property type="evidence" value="ECO:0007669"/>
    <property type="project" value="UniProtKB-SubCell"/>
</dbReference>
<evidence type="ECO:0000256" key="3">
    <source>
        <dbReference type="ARBA" id="ARBA00023125"/>
    </source>
</evidence>
<accession>A0AAV5FA55</accession>
<feature type="domain" description="Myb-like" evidence="7">
    <location>
        <begin position="9"/>
        <end position="100"/>
    </location>
</feature>
<dbReference type="PANTHER" id="PTHR47999">
    <property type="entry name" value="TRANSCRIPTION FACTOR MYB8-RELATED-RELATED"/>
    <property type="match status" value="1"/>
</dbReference>
<dbReference type="InterPro" id="IPR001005">
    <property type="entry name" value="SANT/Myb"/>
</dbReference>
<dbReference type="InterPro" id="IPR017930">
    <property type="entry name" value="Myb_dom"/>
</dbReference>
<evidence type="ECO:0000313" key="10">
    <source>
        <dbReference type="Proteomes" id="UP001054889"/>
    </source>
</evidence>
<evidence type="ECO:0000256" key="5">
    <source>
        <dbReference type="ARBA" id="ARBA00023242"/>
    </source>
</evidence>
<keyword evidence="10" id="KW-1185">Reference proteome</keyword>
<proteinExistence type="predicted"/>
<dbReference type="EMBL" id="BQKI01000082">
    <property type="protein sequence ID" value="GJN31744.1"/>
    <property type="molecule type" value="Genomic_DNA"/>
</dbReference>
<dbReference type="GO" id="GO:0003677">
    <property type="term" value="F:DNA binding"/>
    <property type="evidence" value="ECO:0007669"/>
    <property type="project" value="UniProtKB-KW"/>
</dbReference>
<dbReference type="SUPFAM" id="SSF46689">
    <property type="entry name" value="Homeodomain-like"/>
    <property type="match status" value="1"/>
</dbReference>